<comment type="caution">
    <text evidence="2">The sequence shown here is derived from an EMBL/GenBank/DDBJ whole genome shotgun (WGS) entry which is preliminary data.</text>
</comment>
<protein>
    <recommendedName>
        <fullName evidence="1">GH18 domain-containing protein</fullName>
    </recommendedName>
</protein>
<dbReference type="EMBL" id="AVOT02009369">
    <property type="protein sequence ID" value="MBW0487955.1"/>
    <property type="molecule type" value="Genomic_DNA"/>
</dbReference>
<dbReference type="GO" id="GO:0005576">
    <property type="term" value="C:extracellular region"/>
    <property type="evidence" value="ECO:0007669"/>
    <property type="project" value="TreeGrafter"/>
</dbReference>
<dbReference type="OrthoDB" id="73875at2759"/>
<dbReference type="InterPro" id="IPR017853">
    <property type="entry name" value="GH"/>
</dbReference>
<dbReference type="Gene3D" id="3.20.20.80">
    <property type="entry name" value="Glycosidases"/>
    <property type="match status" value="1"/>
</dbReference>
<dbReference type="SMART" id="SM00636">
    <property type="entry name" value="Glyco_18"/>
    <property type="match status" value="1"/>
</dbReference>
<dbReference type="GO" id="GO:0006032">
    <property type="term" value="P:chitin catabolic process"/>
    <property type="evidence" value="ECO:0007669"/>
    <property type="project" value="TreeGrafter"/>
</dbReference>
<sequence>MFLSFSKRFHIPTAIIKQCQKGFLSGWLVEFSFLSYLYRFYNYEFQSPYQVNYELYTDIIFFVTIPELNFTISYEKMSRETGERLALEFVAQAKKHHVKPLLSFGGWTGSRHFSKLTSTNLQRKKFAHALVKYTQRLGFEGIDLDWEYPNSAGIGCNSNNPSDTTNFGLLLKEIRYFWPKVQLTAALNIEGLLGANGKPATLRETSNIVRYLDFVNLMAYDVFGPWAPTTGPIGPLSADCAPANLAFSVKTGVHALLKQGFKASQIVVGNPGYAKRFKLVSSKLDAKVINGTSTRYYQNHTKVTPPGGRVDDRPGKDICGNKEGWGGSWTVNELIKQGWLSRDQKKGGKGYKRYFDRCSGAPFLTDGNFFIAYDDIASTVEKARFTKQKGLAGLFFFDTQGPPDATVKAARAALRS</sequence>
<keyword evidence="3" id="KW-1185">Reference proteome</keyword>
<accession>A0A9Q3CRT9</accession>
<evidence type="ECO:0000259" key="1">
    <source>
        <dbReference type="PROSITE" id="PS51910"/>
    </source>
</evidence>
<proteinExistence type="predicted"/>
<evidence type="ECO:0000313" key="2">
    <source>
        <dbReference type="EMBL" id="MBW0487955.1"/>
    </source>
</evidence>
<dbReference type="Pfam" id="PF00704">
    <property type="entry name" value="Glyco_hydro_18"/>
    <property type="match status" value="1"/>
</dbReference>
<name>A0A9Q3CRT9_9BASI</name>
<dbReference type="Gene3D" id="3.10.50.10">
    <property type="match status" value="1"/>
</dbReference>
<dbReference type="PROSITE" id="PS51910">
    <property type="entry name" value="GH18_2"/>
    <property type="match status" value="1"/>
</dbReference>
<dbReference type="InterPro" id="IPR001223">
    <property type="entry name" value="Glyco_hydro18_cat"/>
</dbReference>
<dbReference type="InterPro" id="IPR029070">
    <property type="entry name" value="Chitinase_insertion_sf"/>
</dbReference>
<dbReference type="GO" id="GO:0004568">
    <property type="term" value="F:chitinase activity"/>
    <property type="evidence" value="ECO:0007669"/>
    <property type="project" value="TreeGrafter"/>
</dbReference>
<feature type="domain" description="GH18" evidence="1">
    <location>
        <begin position="31"/>
        <end position="416"/>
    </location>
</feature>
<dbReference type="GO" id="GO:0005975">
    <property type="term" value="P:carbohydrate metabolic process"/>
    <property type="evidence" value="ECO:0007669"/>
    <property type="project" value="InterPro"/>
</dbReference>
<evidence type="ECO:0000313" key="3">
    <source>
        <dbReference type="Proteomes" id="UP000765509"/>
    </source>
</evidence>
<reference evidence="2" key="1">
    <citation type="submission" date="2021-03" db="EMBL/GenBank/DDBJ databases">
        <title>Draft genome sequence of rust myrtle Austropuccinia psidii MF-1, a brazilian biotype.</title>
        <authorList>
            <person name="Quecine M.C."/>
            <person name="Pachon D.M.R."/>
            <person name="Bonatelli M.L."/>
            <person name="Correr F.H."/>
            <person name="Franceschini L.M."/>
            <person name="Leite T.F."/>
            <person name="Margarido G.R.A."/>
            <person name="Almeida C.A."/>
            <person name="Ferrarezi J.A."/>
            <person name="Labate C.A."/>
        </authorList>
    </citation>
    <scope>NUCLEOTIDE SEQUENCE</scope>
    <source>
        <strain evidence="2">MF-1</strain>
    </source>
</reference>
<dbReference type="InterPro" id="IPR050314">
    <property type="entry name" value="Glycosyl_Hydrlase_18"/>
</dbReference>
<organism evidence="2 3">
    <name type="scientific">Austropuccinia psidii MF-1</name>
    <dbReference type="NCBI Taxonomy" id="1389203"/>
    <lineage>
        <taxon>Eukaryota</taxon>
        <taxon>Fungi</taxon>
        <taxon>Dikarya</taxon>
        <taxon>Basidiomycota</taxon>
        <taxon>Pucciniomycotina</taxon>
        <taxon>Pucciniomycetes</taxon>
        <taxon>Pucciniales</taxon>
        <taxon>Sphaerophragmiaceae</taxon>
        <taxon>Austropuccinia</taxon>
    </lineage>
</organism>
<gene>
    <name evidence="2" type="ORF">O181_027670</name>
</gene>
<dbReference type="GO" id="GO:0008061">
    <property type="term" value="F:chitin binding"/>
    <property type="evidence" value="ECO:0007669"/>
    <property type="project" value="InterPro"/>
</dbReference>
<dbReference type="InterPro" id="IPR011583">
    <property type="entry name" value="Chitinase_II/V-like_cat"/>
</dbReference>
<dbReference type="SUPFAM" id="SSF51445">
    <property type="entry name" value="(Trans)glycosidases"/>
    <property type="match status" value="1"/>
</dbReference>
<dbReference type="AlphaFoldDB" id="A0A9Q3CRT9"/>
<dbReference type="Proteomes" id="UP000765509">
    <property type="component" value="Unassembled WGS sequence"/>
</dbReference>
<dbReference type="PANTHER" id="PTHR11177:SF317">
    <property type="entry name" value="CHITINASE 12-RELATED"/>
    <property type="match status" value="1"/>
</dbReference>
<dbReference type="PANTHER" id="PTHR11177">
    <property type="entry name" value="CHITINASE"/>
    <property type="match status" value="1"/>
</dbReference>